<protein>
    <submittedName>
        <fullName evidence="2">E2F associated phosphoprotein</fullName>
    </submittedName>
</protein>
<reference evidence="2 3" key="1">
    <citation type="journal article" date="2012" name="Nature">
        <title>The genomic landscape of species divergence in Ficedula flycatchers.</title>
        <authorList>
            <person name="Ellegren H."/>
            <person name="Smeds L."/>
            <person name="Burri R."/>
            <person name="Olason P.I."/>
            <person name="Backstrom N."/>
            <person name="Kawakami T."/>
            <person name="Kunstner A."/>
            <person name="Makinen H."/>
            <person name="Nadachowska-Brzyska K."/>
            <person name="Qvarnstrom A."/>
            <person name="Uebbing S."/>
            <person name="Wolf J.B."/>
        </authorList>
    </citation>
    <scope>NUCLEOTIDE SEQUENCE [LARGE SCALE GENOMIC DNA]</scope>
</reference>
<evidence type="ECO:0000313" key="3">
    <source>
        <dbReference type="Proteomes" id="UP000016665"/>
    </source>
</evidence>
<sequence length="323" mass="37561">MSCLREEDDPYVVEEPSDEERALSSSEDEVDVLLHGTPDQKRKLIRECLTGESESSSDDEFQKEMEAELNTTMKTMEGTWKSPEMGASSSTGLTGSASTSKYYDDIYFDSDSEDEDKIDTQDVRKSRKHQQRRILSNDELLYDPEEDSRDQEWVDSQRRGYRNQRRAPQQRQAKPAPVPNSDAVLNCPACMTTLCLDCQRHESYKTQYRAMFVMNCVVNKEEILKYRKKVKRRGRQAGARNRSRTCVVYVWLESVMPFYVRVYAHTLFFRCCSNFLDFQKKNFGACLLLMDLLVELLFLRKWKPGKGCFSSQLLAKQSTSEFF</sequence>
<keyword evidence="3" id="KW-1185">Reference proteome</keyword>
<organism evidence="2 3">
    <name type="scientific">Ficedula albicollis</name>
    <name type="common">Collared flycatcher</name>
    <name type="synonym">Muscicapa albicollis</name>
    <dbReference type="NCBI Taxonomy" id="59894"/>
    <lineage>
        <taxon>Eukaryota</taxon>
        <taxon>Metazoa</taxon>
        <taxon>Chordata</taxon>
        <taxon>Craniata</taxon>
        <taxon>Vertebrata</taxon>
        <taxon>Euteleostomi</taxon>
        <taxon>Archelosauria</taxon>
        <taxon>Archosauria</taxon>
        <taxon>Dinosauria</taxon>
        <taxon>Saurischia</taxon>
        <taxon>Theropoda</taxon>
        <taxon>Coelurosauria</taxon>
        <taxon>Aves</taxon>
        <taxon>Neognathae</taxon>
        <taxon>Neoaves</taxon>
        <taxon>Telluraves</taxon>
        <taxon>Australaves</taxon>
        <taxon>Passeriformes</taxon>
        <taxon>Muscicapidae</taxon>
        <taxon>Ficedula</taxon>
    </lineage>
</organism>
<feature type="compositionally biased region" description="Acidic residues" evidence="1">
    <location>
        <begin position="140"/>
        <end position="149"/>
    </location>
</feature>
<feature type="compositionally biased region" description="Low complexity" evidence="1">
    <location>
        <begin position="86"/>
        <end position="99"/>
    </location>
</feature>
<dbReference type="Proteomes" id="UP000016665">
    <property type="component" value="Chromosome 5"/>
</dbReference>
<feature type="region of interest" description="Disordered" evidence="1">
    <location>
        <begin position="112"/>
        <end position="179"/>
    </location>
</feature>
<proteinExistence type="predicted"/>
<reference evidence="2" key="2">
    <citation type="submission" date="2025-08" db="UniProtKB">
        <authorList>
            <consortium name="Ensembl"/>
        </authorList>
    </citation>
    <scope>IDENTIFICATION</scope>
</reference>
<dbReference type="GO" id="GO:0008284">
    <property type="term" value="P:positive regulation of cell population proliferation"/>
    <property type="evidence" value="ECO:0007669"/>
    <property type="project" value="Ensembl"/>
</dbReference>
<accession>A0A803VYG6</accession>
<evidence type="ECO:0000256" key="1">
    <source>
        <dbReference type="SAM" id="MobiDB-lite"/>
    </source>
</evidence>
<name>A0A803VYG6_FICAL</name>
<feature type="compositionally biased region" description="Acidic residues" evidence="1">
    <location>
        <begin position="1"/>
        <end position="18"/>
    </location>
</feature>
<dbReference type="InterPro" id="IPR019370">
    <property type="entry name" value="E2F-assoc_phosphoprotein"/>
</dbReference>
<dbReference type="GO" id="GO:0034244">
    <property type="term" value="P:negative regulation of transcription elongation by RNA polymerase II"/>
    <property type="evidence" value="ECO:0007669"/>
    <property type="project" value="Ensembl"/>
</dbReference>
<reference evidence="2" key="3">
    <citation type="submission" date="2025-09" db="UniProtKB">
        <authorList>
            <consortium name="Ensembl"/>
        </authorList>
    </citation>
    <scope>IDENTIFICATION</scope>
</reference>
<dbReference type="GO" id="GO:0016607">
    <property type="term" value="C:nuclear speck"/>
    <property type="evidence" value="ECO:0007669"/>
    <property type="project" value="Ensembl"/>
</dbReference>
<dbReference type="Ensembl" id="ENSFALT00000044701.1">
    <property type="protein sequence ID" value="ENSFALP00000027772.1"/>
    <property type="gene ID" value="ENSFALG00000028368.1"/>
</dbReference>
<dbReference type="Pfam" id="PF10238">
    <property type="entry name" value="Eapp_C"/>
    <property type="match status" value="1"/>
</dbReference>
<dbReference type="PANTHER" id="PTHR15967:SF0">
    <property type="entry name" value="E2F-ASSOCIATED PHOSPHOPROTEIN"/>
    <property type="match status" value="1"/>
</dbReference>
<feature type="compositionally biased region" description="Low complexity" evidence="1">
    <location>
        <begin position="166"/>
        <end position="175"/>
    </location>
</feature>
<dbReference type="GO" id="GO:0032968">
    <property type="term" value="P:positive regulation of transcription elongation by RNA polymerase II"/>
    <property type="evidence" value="ECO:0007669"/>
    <property type="project" value="Ensembl"/>
</dbReference>
<dbReference type="AlphaFoldDB" id="A0A803VYG6"/>
<dbReference type="GeneTree" id="ENSGT00390000001332"/>
<evidence type="ECO:0000313" key="2">
    <source>
        <dbReference type="Ensembl" id="ENSFALP00000027772.1"/>
    </source>
</evidence>
<gene>
    <name evidence="2" type="primary">EAPP</name>
</gene>
<feature type="region of interest" description="Disordered" evidence="1">
    <location>
        <begin position="1"/>
        <end position="99"/>
    </location>
</feature>
<dbReference type="PANTHER" id="PTHR15967">
    <property type="entry name" value="E2F-ASSOCIATED PHOSPHOPROTEIN"/>
    <property type="match status" value="1"/>
</dbReference>